<organism evidence="3 4">
    <name type="scientific">Gloeophyllum trabeum (strain ATCC 11539 / FP-39264 / Madison 617)</name>
    <name type="common">Brown rot fungus</name>
    <dbReference type="NCBI Taxonomy" id="670483"/>
    <lineage>
        <taxon>Eukaryota</taxon>
        <taxon>Fungi</taxon>
        <taxon>Dikarya</taxon>
        <taxon>Basidiomycota</taxon>
        <taxon>Agaricomycotina</taxon>
        <taxon>Agaricomycetes</taxon>
        <taxon>Gloeophyllales</taxon>
        <taxon>Gloeophyllaceae</taxon>
        <taxon>Gloeophyllum</taxon>
    </lineage>
</organism>
<keyword evidence="3" id="KW-0418">Kinase</keyword>
<evidence type="ECO:0000313" key="4">
    <source>
        <dbReference type="Proteomes" id="UP000030669"/>
    </source>
</evidence>
<dbReference type="OrthoDB" id="4062651at2759"/>
<reference evidence="3 4" key="1">
    <citation type="journal article" date="2012" name="Science">
        <title>The Paleozoic origin of enzymatic lignin decomposition reconstructed from 31 fungal genomes.</title>
        <authorList>
            <person name="Floudas D."/>
            <person name="Binder M."/>
            <person name="Riley R."/>
            <person name="Barry K."/>
            <person name="Blanchette R.A."/>
            <person name="Henrissat B."/>
            <person name="Martinez A.T."/>
            <person name="Otillar R."/>
            <person name="Spatafora J.W."/>
            <person name="Yadav J.S."/>
            <person name="Aerts A."/>
            <person name="Benoit I."/>
            <person name="Boyd A."/>
            <person name="Carlson A."/>
            <person name="Copeland A."/>
            <person name="Coutinho P.M."/>
            <person name="de Vries R.P."/>
            <person name="Ferreira P."/>
            <person name="Findley K."/>
            <person name="Foster B."/>
            <person name="Gaskell J."/>
            <person name="Glotzer D."/>
            <person name="Gorecki P."/>
            <person name="Heitman J."/>
            <person name="Hesse C."/>
            <person name="Hori C."/>
            <person name="Igarashi K."/>
            <person name="Jurgens J.A."/>
            <person name="Kallen N."/>
            <person name="Kersten P."/>
            <person name="Kohler A."/>
            <person name="Kuees U."/>
            <person name="Kumar T.K.A."/>
            <person name="Kuo A."/>
            <person name="LaButti K."/>
            <person name="Larrondo L.F."/>
            <person name="Lindquist E."/>
            <person name="Ling A."/>
            <person name="Lombard V."/>
            <person name="Lucas S."/>
            <person name="Lundell T."/>
            <person name="Martin R."/>
            <person name="McLaughlin D.J."/>
            <person name="Morgenstern I."/>
            <person name="Morin E."/>
            <person name="Murat C."/>
            <person name="Nagy L.G."/>
            <person name="Nolan M."/>
            <person name="Ohm R.A."/>
            <person name="Patyshakuliyeva A."/>
            <person name="Rokas A."/>
            <person name="Ruiz-Duenas F.J."/>
            <person name="Sabat G."/>
            <person name="Salamov A."/>
            <person name="Samejima M."/>
            <person name="Schmutz J."/>
            <person name="Slot J.C."/>
            <person name="St John F."/>
            <person name="Stenlid J."/>
            <person name="Sun H."/>
            <person name="Sun S."/>
            <person name="Syed K."/>
            <person name="Tsang A."/>
            <person name="Wiebenga A."/>
            <person name="Young D."/>
            <person name="Pisabarro A."/>
            <person name="Eastwood D.C."/>
            <person name="Martin F."/>
            <person name="Cullen D."/>
            <person name="Grigoriev I.V."/>
            <person name="Hibbett D.S."/>
        </authorList>
    </citation>
    <scope>NUCLEOTIDE SEQUENCE [LARGE SCALE GENOMIC DNA]</scope>
    <source>
        <strain evidence="3 4">ATCC 11539</strain>
    </source>
</reference>
<sequence>LFEVSQGLEYLHCHNIVHGDLRGGNVLIDDASHARFADFGLSRFSEATKGAYTTATREGSTRWTAPELFPDSDEDEGEGPCIRRTRQTDVYVYGCLCLEVRFVHVSLACSRLT</sequence>
<dbReference type="HOGENOM" id="CLU_000288_7_30_1"/>
<dbReference type="PROSITE" id="PS00109">
    <property type="entry name" value="PROTEIN_KINASE_TYR"/>
    <property type="match status" value="1"/>
</dbReference>
<dbReference type="InterPro" id="IPR008266">
    <property type="entry name" value="Tyr_kinase_AS"/>
</dbReference>
<feature type="non-terminal residue" evidence="3">
    <location>
        <position position="1"/>
    </location>
</feature>
<dbReference type="PANTHER" id="PTHR44329">
    <property type="entry name" value="SERINE/THREONINE-PROTEIN KINASE TNNI3K-RELATED"/>
    <property type="match status" value="1"/>
</dbReference>
<dbReference type="KEGG" id="gtr:GLOTRDRAFT_42833"/>
<dbReference type="STRING" id="670483.S7Q4H1"/>
<accession>S7Q4H1</accession>
<dbReference type="EMBL" id="KB469303">
    <property type="protein sequence ID" value="EPQ54916.1"/>
    <property type="molecule type" value="Genomic_DNA"/>
</dbReference>
<evidence type="ECO:0000313" key="3">
    <source>
        <dbReference type="EMBL" id="EPQ54916.1"/>
    </source>
</evidence>
<name>S7Q4H1_GLOTA</name>
<keyword evidence="3" id="KW-0808">Transferase</keyword>
<feature type="domain" description="Protein kinase" evidence="2">
    <location>
        <begin position="1"/>
        <end position="113"/>
    </location>
</feature>
<dbReference type="InterPro" id="IPR000719">
    <property type="entry name" value="Prot_kinase_dom"/>
</dbReference>
<feature type="region of interest" description="Disordered" evidence="1">
    <location>
        <begin position="55"/>
        <end position="80"/>
    </location>
</feature>
<protein>
    <submittedName>
        <fullName evidence="3">Kinase-like protein</fullName>
    </submittedName>
</protein>
<gene>
    <name evidence="3" type="ORF">GLOTRDRAFT_42833</name>
</gene>
<dbReference type="OMA" id="CIEVRTS"/>
<keyword evidence="4" id="KW-1185">Reference proteome</keyword>
<dbReference type="SUPFAM" id="SSF56112">
    <property type="entry name" value="Protein kinase-like (PK-like)"/>
    <property type="match status" value="1"/>
</dbReference>
<dbReference type="RefSeq" id="XP_007866645.1">
    <property type="nucleotide sequence ID" value="XM_007868454.1"/>
</dbReference>
<dbReference type="InterPro" id="IPR011009">
    <property type="entry name" value="Kinase-like_dom_sf"/>
</dbReference>
<dbReference type="InterPro" id="IPR001245">
    <property type="entry name" value="Ser-Thr/Tyr_kinase_cat_dom"/>
</dbReference>
<dbReference type="PROSITE" id="PS50011">
    <property type="entry name" value="PROTEIN_KINASE_DOM"/>
    <property type="match status" value="1"/>
</dbReference>
<dbReference type="GeneID" id="19306160"/>
<dbReference type="AlphaFoldDB" id="S7Q4H1"/>
<dbReference type="Gene3D" id="1.10.510.10">
    <property type="entry name" value="Transferase(Phosphotransferase) domain 1"/>
    <property type="match status" value="1"/>
</dbReference>
<proteinExistence type="predicted"/>
<dbReference type="Proteomes" id="UP000030669">
    <property type="component" value="Unassembled WGS sequence"/>
</dbReference>
<dbReference type="eggNOG" id="KOG0198">
    <property type="taxonomic scope" value="Eukaryota"/>
</dbReference>
<evidence type="ECO:0000259" key="2">
    <source>
        <dbReference type="PROSITE" id="PS50011"/>
    </source>
</evidence>
<dbReference type="InterPro" id="IPR051681">
    <property type="entry name" value="Ser/Thr_Kinases-Pseudokinases"/>
</dbReference>
<dbReference type="GO" id="GO:0004674">
    <property type="term" value="F:protein serine/threonine kinase activity"/>
    <property type="evidence" value="ECO:0007669"/>
    <property type="project" value="TreeGrafter"/>
</dbReference>
<evidence type="ECO:0000256" key="1">
    <source>
        <dbReference type="SAM" id="MobiDB-lite"/>
    </source>
</evidence>
<dbReference type="Pfam" id="PF07714">
    <property type="entry name" value="PK_Tyr_Ser-Thr"/>
    <property type="match status" value="1"/>
</dbReference>
<dbReference type="GO" id="GO:0005524">
    <property type="term" value="F:ATP binding"/>
    <property type="evidence" value="ECO:0007669"/>
    <property type="project" value="InterPro"/>
</dbReference>